<dbReference type="Gene3D" id="2.30.30.100">
    <property type="match status" value="1"/>
</dbReference>
<keyword evidence="4 6" id="KW-0092">Biotin</keyword>
<dbReference type="Gene3D" id="1.10.10.10">
    <property type="entry name" value="Winged helix-like DNA-binding domain superfamily/Winged helix DNA-binding domain"/>
    <property type="match status" value="1"/>
</dbReference>
<dbReference type="GO" id="GO:0004077">
    <property type="term" value="F:biotin--[biotin carboxyl-carrier protein] ligase activity"/>
    <property type="evidence" value="ECO:0007669"/>
    <property type="project" value="UniProtKB-UniRule"/>
</dbReference>
<dbReference type="SUPFAM" id="SSF50037">
    <property type="entry name" value="C-terminal domain of transcriptional repressors"/>
    <property type="match status" value="1"/>
</dbReference>
<feature type="binding site" evidence="6">
    <location>
        <begin position="116"/>
        <end position="118"/>
    </location>
    <ligand>
        <name>biotin</name>
        <dbReference type="ChEBI" id="CHEBI:57586"/>
    </ligand>
</feature>
<dbReference type="GO" id="GO:0005524">
    <property type="term" value="F:ATP binding"/>
    <property type="evidence" value="ECO:0007669"/>
    <property type="project" value="UniProtKB-UniRule"/>
</dbReference>
<keyword evidence="6" id="KW-0804">Transcription</keyword>
<keyword evidence="9" id="KW-1185">Reference proteome</keyword>
<dbReference type="SUPFAM" id="SSF55681">
    <property type="entry name" value="Class II aaRS and biotin synthetases"/>
    <property type="match status" value="1"/>
</dbReference>
<gene>
    <name evidence="6 8" type="primary">birA</name>
    <name evidence="8" type="ORF">JYB88_00910</name>
</gene>
<dbReference type="PROSITE" id="PS51733">
    <property type="entry name" value="BPL_LPL_CATALYTIC"/>
    <property type="match status" value="1"/>
</dbReference>
<dbReference type="Pfam" id="PF03099">
    <property type="entry name" value="BPL_LplA_LipB"/>
    <property type="match status" value="1"/>
</dbReference>
<dbReference type="InterPro" id="IPR036388">
    <property type="entry name" value="WH-like_DNA-bd_sf"/>
</dbReference>
<evidence type="ECO:0000313" key="8">
    <source>
        <dbReference type="EMBL" id="QSX30262.1"/>
    </source>
</evidence>
<reference evidence="8 9" key="1">
    <citation type="submission" date="2021-03" db="EMBL/GenBank/DDBJ databases">
        <title>Novel species identification of genus Shewanella.</title>
        <authorList>
            <person name="Liu G."/>
            <person name="Zhang Q."/>
        </authorList>
    </citation>
    <scope>NUCLEOTIDE SEQUENCE [LARGE SCALE GENOMIC DNA]</scope>
    <source>
        <strain evidence="8 9">FJAT-53726</strain>
    </source>
</reference>
<dbReference type="InterPro" id="IPR030855">
    <property type="entry name" value="Bifunct_BirA"/>
</dbReference>
<dbReference type="RefSeq" id="WP_207325186.1">
    <property type="nucleotide sequence ID" value="NZ_CP071504.1"/>
</dbReference>
<dbReference type="InterPro" id="IPR036390">
    <property type="entry name" value="WH_DNA-bd_sf"/>
</dbReference>
<dbReference type="InterPro" id="IPR045864">
    <property type="entry name" value="aa-tRNA-synth_II/BPL/LPL"/>
</dbReference>
<dbReference type="HAMAP" id="MF_00978">
    <property type="entry name" value="Bifunct_BirA"/>
    <property type="match status" value="1"/>
</dbReference>
<dbReference type="AlphaFoldDB" id="A0A974XKT7"/>
<feature type="domain" description="BPL/LPL catalytic" evidence="7">
    <location>
        <begin position="76"/>
        <end position="253"/>
    </location>
</feature>
<dbReference type="InterPro" id="IPR008988">
    <property type="entry name" value="Transcriptional_repressor_C"/>
</dbReference>
<dbReference type="GO" id="GO:0005737">
    <property type="term" value="C:cytoplasm"/>
    <property type="evidence" value="ECO:0007669"/>
    <property type="project" value="TreeGrafter"/>
</dbReference>
<dbReference type="GO" id="GO:0003677">
    <property type="term" value="F:DNA binding"/>
    <property type="evidence" value="ECO:0007669"/>
    <property type="project" value="UniProtKB-UniRule"/>
</dbReference>
<dbReference type="NCBIfam" id="NF008850">
    <property type="entry name" value="PRK11886.1-5"/>
    <property type="match status" value="1"/>
</dbReference>
<dbReference type="GO" id="GO:0006355">
    <property type="term" value="P:regulation of DNA-templated transcription"/>
    <property type="evidence" value="ECO:0007669"/>
    <property type="project" value="UniProtKB-UniRule"/>
</dbReference>
<keyword evidence="6" id="KW-0238">DNA-binding</keyword>
<dbReference type="InterPro" id="IPR004408">
    <property type="entry name" value="Biotin_CoA_COase_ligase"/>
</dbReference>
<evidence type="ECO:0000256" key="1">
    <source>
        <dbReference type="ARBA" id="ARBA00022598"/>
    </source>
</evidence>
<comment type="similarity">
    <text evidence="6">Belongs to the biotin--protein ligase family.</text>
</comment>
<dbReference type="PANTHER" id="PTHR12835:SF5">
    <property type="entry name" value="BIOTIN--PROTEIN LIGASE"/>
    <property type="match status" value="1"/>
</dbReference>
<comment type="catalytic activity">
    <reaction evidence="5 6">
        <text>biotin + L-lysyl-[protein] + ATP = N(6)-biotinyl-L-lysyl-[protein] + AMP + diphosphate + H(+)</text>
        <dbReference type="Rhea" id="RHEA:11756"/>
        <dbReference type="Rhea" id="RHEA-COMP:9752"/>
        <dbReference type="Rhea" id="RHEA-COMP:10505"/>
        <dbReference type="ChEBI" id="CHEBI:15378"/>
        <dbReference type="ChEBI" id="CHEBI:29969"/>
        <dbReference type="ChEBI" id="CHEBI:30616"/>
        <dbReference type="ChEBI" id="CHEBI:33019"/>
        <dbReference type="ChEBI" id="CHEBI:57586"/>
        <dbReference type="ChEBI" id="CHEBI:83144"/>
        <dbReference type="ChEBI" id="CHEBI:456215"/>
        <dbReference type="EC" id="6.3.4.15"/>
    </reaction>
</comment>
<keyword evidence="2 6" id="KW-0547">Nucleotide-binding</keyword>
<dbReference type="SUPFAM" id="SSF46785">
    <property type="entry name" value="Winged helix' DNA-binding domain"/>
    <property type="match status" value="1"/>
</dbReference>
<dbReference type="EC" id="6.3.4.15" evidence="6"/>
<dbReference type="NCBIfam" id="TIGR00121">
    <property type="entry name" value="birA_ligase"/>
    <property type="match status" value="1"/>
</dbReference>
<dbReference type="NCBIfam" id="NF008847">
    <property type="entry name" value="PRK11886.1-2"/>
    <property type="match status" value="1"/>
</dbReference>
<dbReference type="Gene3D" id="3.30.930.10">
    <property type="entry name" value="Bira Bifunctional Protein, Domain 2"/>
    <property type="match status" value="1"/>
</dbReference>
<evidence type="ECO:0000256" key="3">
    <source>
        <dbReference type="ARBA" id="ARBA00022840"/>
    </source>
</evidence>
<feature type="DNA-binding region" description="H-T-H motif" evidence="6">
    <location>
        <begin position="23"/>
        <end position="42"/>
    </location>
</feature>
<dbReference type="Pfam" id="PF08279">
    <property type="entry name" value="HTH_11"/>
    <property type="match status" value="1"/>
</dbReference>
<organism evidence="8 9">
    <name type="scientific">Shewanella cyperi</name>
    <dbReference type="NCBI Taxonomy" id="2814292"/>
    <lineage>
        <taxon>Bacteria</taxon>
        <taxon>Pseudomonadati</taxon>
        <taxon>Pseudomonadota</taxon>
        <taxon>Gammaproteobacteria</taxon>
        <taxon>Alteromonadales</taxon>
        <taxon>Shewanellaceae</taxon>
        <taxon>Shewanella</taxon>
    </lineage>
</organism>
<dbReference type="InterPro" id="IPR003142">
    <property type="entry name" value="BPL_C"/>
</dbReference>
<dbReference type="CDD" id="cd16442">
    <property type="entry name" value="BPL"/>
    <property type="match status" value="1"/>
</dbReference>
<evidence type="ECO:0000313" key="9">
    <source>
        <dbReference type="Proteomes" id="UP000663281"/>
    </source>
</evidence>
<feature type="binding site" evidence="6">
    <location>
        <position position="182"/>
    </location>
    <ligand>
        <name>biotin</name>
        <dbReference type="ChEBI" id="CHEBI:57586"/>
    </ligand>
</feature>
<keyword evidence="6" id="KW-0805">Transcription regulation</keyword>
<evidence type="ECO:0000256" key="2">
    <source>
        <dbReference type="ARBA" id="ARBA00022741"/>
    </source>
</evidence>
<keyword evidence="3 6" id="KW-0067">ATP-binding</keyword>
<evidence type="ECO:0000256" key="5">
    <source>
        <dbReference type="ARBA" id="ARBA00047846"/>
    </source>
</evidence>
<sequence>MSEHWQRKREILALMAAGDFVSGELLAEKLGISRSAINKHMDGLADYGVSLFSVKGKGYKLASPVSLIDPVRLKQGIGKRCFYFDETESTNAFMLQHADELESGDLCVAEYQSSGRGRRGRSWVSPYGSHLYFSLFWSLPELSKAMGLSLVAGCALAKVLADLGVEELGLKWPNDLYFQGRKLAGILVEIKGQADGECQLVIGIGVNLAMPMSQAEKIDQPWSDLQSTERMPDKTSLTLALHSQLCRDLELFEREGLCAFQSRWSAADEFAGKPVELLMADRRIAGICRGIDEQGALLLETDAGLQSFIGGEISLRAGH</sequence>
<dbReference type="EMBL" id="CP071504">
    <property type="protein sequence ID" value="QSX30262.1"/>
    <property type="molecule type" value="Genomic_DNA"/>
</dbReference>
<dbReference type="InterPro" id="IPR013196">
    <property type="entry name" value="HTH_11"/>
</dbReference>
<dbReference type="Pfam" id="PF02237">
    <property type="entry name" value="BPL_C"/>
    <property type="match status" value="1"/>
</dbReference>
<proteinExistence type="inferred from homology"/>
<feature type="binding site" evidence="6">
    <location>
        <position position="112"/>
    </location>
    <ligand>
        <name>biotin</name>
        <dbReference type="ChEBI" id="CHEBI:57586"/>
    </ligand>
</feature>
<dbReference type="PANTHER" id="PTHR12835">
    <property type="entry name" value="BIOTIN PROTEIN LIGASE"/>
    <property type="match status" value="1"/>
</dbReference>
<comment type="function">
    <text evidence="6">Acts both as a biotin--[acetyl-CoA-carboxylase] ligase and a biotin-operon repressor. In the presence of ATP, BirA activates biotin to form the BirA-biotinyl-5'-adenylate (BirA-bio-5'-AMP or holoBirA) complex. HoloBirA can either transfer the biotinyl moiety to the biotin carboxyl carrier protein (BCCP) subunit of acetyl-CoA carboxylase, or bind to the biotin operator site and inhibit transcription of the operon.</text>
</comment>
<keyword evidence="1 6" id="KW-0436">Ligase</keyword>
<evidence type="ECO:0000259" key="7">
    <source>
        <dbReference type="PROSITE" id="PS51733"/>
    </source>
</evidence>
<protein>
    <recommendedName>
        <fullName evidence="6">Bifunctional ligase/repressor BirA</fullName>
    </recommendedName>
    <alternativeName>
        <fullName evidence="6">Biotin operon repressor</fullName>
    </alternativeName>
    <alternativeName>
        <fullName evidence="6">Biotin--[acetyl-CoA-carboxylase] ligase</fullName>
        <ecNumber evidence="6">6.3.4.15</ecNumber>
    </alternativeName>
    <alternativeName>
        <fullName evidence="6">Biotin--protein ligase</fullName>
    </alternativeName>
    <alternativeName>
        <fullName evidence="6">Biotin-[acetyl-CoA carboxylase] synthetase</fullName>
    </alternativeName>
</protein>
<feature type="binding site" evidence="6">
    <location>
        <begin position="89"/>
        <end position="91"/>
    </location>
    <ligand>
        <name>biotin</name>
        <dbReference type="ChEBI" id="CHEBI:57586"/>
    </ligand>
</feature>
<evidence type="ECO:0000256" key="6">
    <source>
        <dbReference type="HAMAP-Rule" id="MF_00978"/>
    </source>
</evidence>
<dbReference type="Proteomes" id="UP000663281">
    <property type="component" value="Chromosome"/>
</dbReference>
<evidence type="ECO:0000256" key="4">
    <source>
        <dbReference type="ARBA" id="ARBA00023267"/>
    </source>
</evidence>
<name>A0A974XKT7_9GAMM</name>
<dbReference type="KEGG" id="scyp:JYB88_00910"/>
<dbReference type="InterPro" id="IPR004143">
    <property type="entry name" value="BPL_LPL_catalytic"/>
</dbReference>
<keyword evidence="6" id="KW-0678">Repressor</keyword>
<accession>A0A974XKT7</accession>